<dbReference type="Pfam" id="PF10057">
    <property type="entry name" value="MpsC"/>
    <property type="match status" value="1"/>
</dbReference>
<evidence type="ECO:0000259" key="1">
    <source>
        <dbReference type="Pfam" id="PF10057"/>
    </source>
</evidence>
<accession>A0A0U2Q660</accession>
<dbReference type="InterPro" id="IPR018745">
    <property type="entry name" value="MpsC"/>
</dbReference>
<feature type="domain" description="Na+-translocating membrane potential-generating system MpsC" evidence="1">
    <location>
        <begin position="7"/>
        <end position="110"/>
    </location>
</feature>
<dbReference type="Proteomes" id="UP000067683">
    <property type="component" value="Chromosome"/>
</dbReference>
<reference evidence="2" key="1">
    <citation type="submission" date="2016-01" db="EMBL/GenBank/DDBJ databases">
        <title>Complete genome of Planococcus rifietoensis type strain M8.</title>
        <authorList>
            <person name="See-Too W.S."/>
        </authorList>
    </citation>
    <scope>NUCLEOTIDE SEQUENCE [LARGE SCALE GENOMIC DNA]</scope>
    <source>
        <strain evidence="2">M8</strain>
    </source>
</reference>
<dbReference type="STRING" id="200991.AUC31_01675"/>
<sequence length="232" mass="26663">MQEARPIQSEVSGYISNLLRQHFGKGPASVYVTIKRPYITIHFRGFVSPMEKILLDQEEDKRVLETRDFMFNALKAEILSELLTITQLEFTELYADWNLALKSGIFIGVMCDDHLIDPLGWPEDGERDIFHKQVERVSEEAGRIPDSIETLWMSNRTLLLKRSGILVGIEKALIEGGFSEILKLTKRPLERKLLKAAPLNHSLQRNIDEVFMDWNFSHDVGYIAFILSADSR</sequence>
<protein>
    <recommendedName>
        <fullName evidence="1">Na+-translocating membrane potential-generating system MpsC domain-containing protein</fullName>
    </recommendedName>
</protein>
<dbReference type="KEGG" id="prt:AUC31_01675"/>
<gene>
    <name evidence="2" type="ORF">AUC31_01675</name>
</gene>
<evidence type="ECO:0000313" key="2">
    <source>
        <dbReference type="EMBL" id="ALS74038.1"/>
    </source>
</evidence>
<dbReference type="AlphaFoldDB" id="A0A0U2Q660"/>
<keyword evidence="3" id="KW-1185">Reference proteome</keyword>
<dbReference type="RefSeq" id="WP_058380746.1">
    <property type="nucleotide sequence ID" value="NZ_CP013659.2"/>
</dbReference>
<organism evidence="2 3">
    <name type="scientific">Planococcus rifietoensis</name>
    <dbReference type="NCBI Taxonomy" id="200991"/>
    <lineage>
        <taxon>Bacteria</taxon>
        <taxon>Bacillati</taxon>
        <taxon>Bacillota</taxon>
        <taxon>Bacilli</taxon>
        <taxon>Bacillales</taxon>
        <taxon>Caryophanaceae</taxon>
        <taxon>Planococcus</taxon>
    </lineage>
</organism>
<name>A0A0U2Q660_9BACL</name>
<proteinExistence type="predicted"/>
<dbReference type="EMBL" id="CP013659">
    <property type="protein sequence ID" value="ALS74038.1"/>
    <property type="molecule type" value="Genomic_DNA"/>
</dbReference>
<dbReference type="OrthoDB" id="2677857at2"/>
<evidence type="ECO:0000313" key="3">
    <source>
        <dbReference type="Proteomes" id="UP000067683"/>
    </source>
</evidence>